<evidence type="ECO:0000313" key="2">
    <source>
        <dbReference type="Proteomes" id="UP001500368"/>
    </source>
</evidence>
<protein>
    <submittedName>
        <fullName evidence="1">Uncharacterized protein</fullName>
    </submittedName>
</protein>
<proteinExistence type="predicted"/>
<name>A0ABP9G481_9MICC</name>
<evidence type="ECO:0000313" key="1">
    <source>
        <dbReference type="EMBL" id="GAA4924826.1"/>
    </source>
</evidence>
<dbReference type="EMBL" id="BAABLW010000007">
    <property type="protein sequence ID" value="GAA4924826.1"/>
    <property type="molecule type" value="Genomic_DNA"/>
</dbReference>
<dbReference type="Proteomes" id="UP001500368">
    <property type="component" value="Unassembled WGS sequence"/>
</dbReference>
<comment type="caution">
    <text evidence="1">The sequence shown here is derived from an EMBL/GenBank/DDBJ whole genome shotgun (WGS) entry which is preliminary data.</text>
</comment>
<sequence length="155" mass="16945">MWPFNTAPKAAVLMTESRWSGTQECPSFSFRIYIDRVPDDRRKLDLTFRENLIFSGAPVIVPLAEDLVMHAGQIASASPSQEVIPPNLPATIIARAHGIEKSYPHLSQAVILGDAAFYSPEGQPSLGLPQYLIDALTELTSDEVRVAALAQEILS</sequence>
<organism evidence="1 2">
    <name type="scientific">Nesterenkonia rhizosphaerae</name>
    <dbReference type="NCBI Taxonomy" id="1348272"/>
    <lineage>
        <taxon>Bacteria</taxon>
        <taxon>Bacillati</taxon>
        <taxon>Actinomycetota</taxon>
        <taxon>Actinomycetes</taxon>
        <taxon>Micrococcales</taxon>
        <taxon>Micrococcaceae</taxon>
        <taxon>Nesterenkonia</taxon>
    </lineage>
</organism>
<gene>
    <name evidence="1" type="ORF">GCM10025790_22620</name>
</gene>
<accession>A0ABP9G481</accession>
<reference evidence="2" key="1">
    <citation type="journal article" date="2019" name="Int. J. Syst. Evol. Microbiol.">
        <title>The Global Catalogue of Microorganisms (GCM) 10K type strain sequencing project: providing services to taxonomists for standard genome sequencing and annotation.</title>
        <authorList>
            <consortium name="The Broad Institute Genomics Platform"/>
            <consortium name="The Broad Institute Genome Sequencing Center for Infectious Disease"/>
            <person name="Wu L."/>
            <person name="Ma J."/>
        </authorList>
    </citation>
    <scope>NUCLEOTIDE SEQUENCE [LARGE SCALE GENOMIC DNA]</scope>
    <source>
        <strain evidence="2">JCM 19129</strain>
    </source>
</reference>
<keyword evidence="2" id="KW-1185">Reference proteome</keyword>